<evidence type="ECO:0000313" key="2">
    <source>
        <dbReference type="EMBL" id="KMZ76546.1"/>
    </source>
</evidence>
<keyword evidence="1" id="KW-0472">Membrane</keyword>
<dbReference type="EMBL" id="LFYR01000008">
    <property type="protein sequence ID" value="KMZ76546.1"/>
    <property type="molecule type" value="Genomic_DNA"/>
</dbReference>
<protein>
    <submittedName>
        <fullName evidence="2">Uncharacterized protein</fullName>
    </submittedName>
</protein>
<comment type="caution">
    <text evidence="2">The sequence shown here is derived from an EMBL/GenBank/DDBJ whole genome shotgun (WGS) entry which is preliminary data.</text>
</comment>
<proteinExistence type="predicted"/>
<feature type="transmembrane region" description="Helical" evidence="1">
    <location>
        <begin position="76"/>
        <end position="95"/>
    </location>
</feature>
<keyword evidence="1" id="KW-1133">Transmembrane helix</keyword>
<keyword evidence="1" id="KW-0812">Transmembrane</keyword>
<name>A0A0K9Q5K3_ZOSMR</name>
<organism evidence="2 3">
    <name type="scientific">Zostera marina</name>
    <name type="common">Eelgrass</name>
    <dbReference type="NCBI Taxonomy" id="29655"/>
    <lineage>
        <taxon>Eukaryota</taxon>
        <taxon>Viridiplantae</taxon>
        <taxon>Streptophyta</taxon>
        <taxon>Embryophyta</taxon>
        <taxon>Tracheophyta</taxon>
        <taxon>Spermatophyta</taxon>
        <taxon>Magnoliopsida</taxon>
        <taxon>Liliopsida</taxon>
        <taxon>Zosteraceae</taxon>
        <taxon>Zostera</taxon>
    </lineage>
</organism>
<accession>A0A0K9Q5K3</accession>
<dbReference type="Proteomes" id="UP000036987">
    <property type="component" value="Unassembled WGS sequence"/>
</dbReference>
<dbReference type="AlphaFoldDB" id="A0A0K9Q5K3"/>
<evidence type="ECO:0000313" key="3">
    <source>
        <dbReference type="Proteomes" id="UP000036987"/>
    </source>
</evidence>
<gene>
    <name evidence="2" type="ORF">ZOSMA_10061G00010</name>
</gene>
<evidence type="ECO:0000256" key="1">
    <source>
        <dbReference type="SAM" id="Phobius"/>
    </source>
</evidence>
<keyword evidence="3" id="KW-1185">Reference proteome</keyword>
<reference evidence="3" key="1">
    <citation type="journal article" date="2016" name="Nature">
        <title>The genome of the seagrass Zostera marina reveals angiosperm adaptation to the sea.</title>
        <authorList>
            <person name="Olsen J.L."/>
            <person name="Rouze P."/>
            <person name="Verhelst B."/>
            <person name="Lin Y.-C."/>
            <person name="Bayer T."/>
            <person name="Collen J."/>
            <person name="Dattolo E."/>
            <person name="De Paoli E."/>
            <person name="Dittami S."/>
            <person name="Maumus F."/>
            <person name="Michel G."/>
            <person name="Kersting A."/>
            <person name="Lauritano C."/>
            <person name="Lohaus R."/>
            <person name="Toepel M."/>
            <person name="Tonon T."/>
            <person name="Vanneste K."/>
            <person name="Amirebrahimi M."/>
            <person name="Brakel J."/>
            <person name="Bostroem C."/>
            <person name="Chovatia M."/>
            <person name="Grimwood J."/>
            <person name="Jenkins J.W."/>
            <person name="Jueterbock A."/>
            <person name="Mraz A."/>
            <person name="Stam W.T."/>
            <person name="Tice H."/>
            <person name="Bornberg-Bauer E."/>
            <person name="Green P.J."/>
            <person name="Pearson G.A."/>
            <person name="Procaccini G."/>
            <person name="Duarte C.M."/>
            <person name="Schmutz J."/>
            <person name="Reusch T.B.H."/>
            <person name="Van de Peer Y."/>
        </authorList>
    </citation>
    <scope>NUCLEOTIDE SEQUENCE [LARGE SCALE GENOMIC DNA]</scope>
    <source>
        <strain evidence="3">cv. Finnish</strain>
    </source>
</reference>
<sequence>MKGWSGFFSFLLGYSAATTCYNVVLFFSATAWFFFSSATAWFFSPIDCNLRLQLWFEVYHIYNCYLQFYLLNLFDFVDLSVLFCFSPFSVIGYLCKFVLLNLFDFSANLSVISLVLNLLALHEKAGVTDLNILSRIQKFPFIC</sequence>
<feature type="transmembrane region" description="Helical" evidence="1">
    <location>
        <begin position="7"/>
        <end position="35"/>
    </location>
</feature>